<accession>A0A4U5PHN3</accession>
<keyword evidence="2" id="KW-1185">Reference proteome</keyword>
<name>A0A4U5PHN3_STECR</name>
<proteinExistence type="predicted"/>
<protein>
    <submittedName>
        <fullName evidence="1">Uncharacterized protein</fullName>
    </submittedName>
</protein>
<evidence type="ECO:0000313" key="1">
    <source>
        <dbReference type="EMBL" id="TKR96068.1"/>
    </source>
</evidence>
<evidence type="ECO:0000313" key="2">
    <source>
        <dbReference type="Proteomes" id="UP000298663"/>
    </source>
</evidence>
<dbReference type="Proteomes" id="UP000298663">
    <property type="component" value="Unassembled WGS sequence"/>
</dbReference>
<organism evidence="1 2">
    <name type="scientific">Steinernema carpocapsae</name>
    <name type="common">Entomopathogenic nematode</name>
    <dbReference type="NCBI Taxonomy" id="34508"/>
    <lineage>
        <taxon>Eukaryota</taxon>
        <taxon>Metazoa</taxon>
        <taxon>Ecdysozoa</taxon>
        <taxon>Nematoda</taxon>
        <taxon>Chromadorea</taxon>
        <taxon>Rhabditida</taxon>
        <taxon>Tylenchina</taxon>
        <taxon>Panagrolaimomorpha</taxon>
        <taxon>Strongyloidoidea</taxon>
        <taxon>Steinernematidae</taxon>
        <taxon>Steinernema</taxon>
    </lineage>
</organism>
<dbReference type="EMBL" id="AZBU02000002">
    <property type="protein sequence ID" value="TKR96068.1"/>
    <property type="molecule type" value="Genomic_DNA"/>
</dbReference>
<dbReference type="AlphaFoldDB" id="A0A4U5PHN3"/>
<sequence>MASSDLSESDAKSVLCSLKAVAAHLTSLEKLVMEKLDERFDKIEEENPLEQLMDIELKVLKLSRRNQLLRRRLGKPEPSEAFEEFWKNREGPLSKRTIDVGSFGEVLLQNRPDLAKGTREDQQRRGELKRLRDILFHRIKKYHEAPEAEKILVVMLDWGVDAVLAALRDEEFLKKKIKFARMYCKKR</sequence>
<reference evidence="1 2" key="2">
    <citation type="journal article" date="2019" name="G3 (Bethesda)">
        <title>Hybrid Assembly of the Genome of the Entomopathogenic Nematode Steinernema carpocapsae Identifies the X-Chromosome.</title>
        <authorList>
            <person name="Serra L."/>
            <person name="Macchietto M."/>
            <person name="Macias-Munoz A."/>
            <person name="McGill C.J."/>
            <person name="Rodriguez I.M."/>
            <person name="Rodriguez B."/>
            <person name="Murad R."/>
            <person name="Mortazavi A."/>
        </authorList>
    </citation>
    <scope>NUCLEOTIDE SEQUENCE [LARGE SCALE GENOMIC DNA]</scope>
    <source>
        <strain evidence="1 2">ALL</strain>
    </source>
</reference>
<reference evidence="1 2" key="1">
    <citation type="journal article" date="2015" name="Genome Biol.">
        <title>Comparative genomics of Steinernema reveals deeply conserved gene regulatory networks.</title>
        <authorList>
            <person name="Dillman A.R."/>
            <person name="Macchietto M."/>
            <person name="Porter C.F."/>
            <person name="Rogers A."/>
            <person name="Williams B."/>
            <person name="Antoshechkin I."/>
            <person name="Lee M.M."/>
            <person name="Goodwin Z."/>
            <person name="Lu X."/>
            <person name="Lewis E.E."/>
            <person name="Goodrich-Blair H."/>
            <person name="Stock S.P."/>
            <person name="Adams B.J."/>
            <person name="Sternberg P.W."/>
            <person name="Mortazavi A."/>
        </authorList>
    </citation>
    <scope>NUCLEOTIDE SEQUENCE [LARGE SCALE GENOMIC DNA]</scope>
    <source>
        <strain evidence="1 2">ALL</strain>
    </source>
</reference>
<comment type="caution">
    <text evidence="1">The sequence shown here is derived from an EMBL/GenBank/DDBJ whole genome shotgun (WGS) entry which is preliminary data.</text>
</comment>
<gene>
    <name evidence="1" type="ORF">L596_010144</name>
</gene>